<evidence type="ECO:0000313" key="1">
    <source>
        <dbReference type="EMBL" id="EMO87575.1"/>
    </source>
</evidence>
<comment type="caution">
    <text evidence="1">The sequence shown here is derived from an EMBL/GenBank/DDBJ whole genome shotgun (WGS) entry which is preliminary data.</text>
</comment>
<dbReference type="EMBL" id="AKXB02000150">
    <property type="protein sequence ID" value="EMO87575.1"/>
    <property type="molecule type" value="Genomic_DNA"/>
</dbReference>
<dbReference type="AlphaFoldDB" id="M6Y1L6"/>
<reference evidence="1 2" key="1">
    <citation type="submission" date="2013-01" db="EMBL/GenBank/DDBJ databases">
        <authorList>
            <person name="Harkins D.M."/>
            <person name="Durkin A.S."/>
            <person name="Brinkac L.M."/>
            <person name="Haft D.H."/>
            <person name="Selengut J.D."/>
            <person name="Sanka R."/>
            <person name="DePew J."/>
            <person name="Purushe J."/>
            <person name="Whelen A.C."/>
            <person name="Vinetz J.M."/>
            <person name="Sutton G.G."/>
            <person name="Nierman W.C."/>
            <person name="Fouts D.E."/>
        </authorList>
    </citation>
    <scope>NUCLEOTIDE SEQUENCE [LARGE SCALE GENOMIC DNA]</scope>
    <source>
        <strain evidence="1 2">2001034031</strain>
    </source>
</reference>
<gene>
    <name evidence="1" type="ORF">LEP1GSC024_3372</name>
</gene>
<organism evidence="1 2">
    <name type="scientific">Leptospira noguchii str. 2001034031</name>
    <dbReference type="NCBI Taxonomy" id="1193053"/>
    <lineage>
        <taxon>Bacteria</taxon>
        <taxon>Pseudomonadati</taxon>
        <taxon>Spirochaetota</taxon>
        <taxon>Spirochaetia</taxon>
        <taxon>Leptospirales</taxon>
        <taxon>Leptospiraceae</taxon>
        <taxon>Leptospira</taxon>
    </lineage>
</organism>
<dbReference type="Proteomes" id="UP000012138">
    <property type="component" value="Unassembled WGS sequence"/>
</dbReference>
<accession>M6Y1L6</accession>
<evidence type="ECO:0000313" key="2">
    <source>
        <dbReference type="Proteomes" id="UP000012138"/>
    </source>
</evidence>
<sequence length="43" mass="4881">MEIRFLTNLIVTKPSGFSSKSYILTQDIKEPVFRNGGTIAFLF</sequence>
<name>M6Y1L6_9LEPT</name>
<proteinExistence type="predicted"/>
<protein>
    <submittedName>
        <fullName evidence="1">Uncharacterized protein</fullName>
    </submittedName>
</protein>